<dbReference type="AlphaFoldDB" id="A0A5C8P7N0"/>
<gene>
    <name evidence="2" type="ORF">FHP25_39075</name>
</gene>
<dbReference type="InterPro" id="IPR021557">
    <property type="entry name" value="DUF3016"/>
</dbReference>
<dbReference type="EMBL" id="VDUZ01000083">
    <property type="protein sequence ID" value="TXL69441.1"/>
    <property type="molecule type" value="Genomic_DNA"/>
</dbReference>
<dbReference type="RefSeq" id="WP_147852444.1">
    <property type="nucleotide sequence ID" value="NZ_VDUZ01000083.1"/>
</dbReference>
<keyword evidence="1" id="KW-0732">Signal</keyword>
<keyword evidence="3" id="KW-1185">Reference proteome</keyword>
<dbReference type="OrthoDB" id="7375703at2"/>
<comment type="caution">
    <text evidence="2">The sequence shown here is derived from an EMBL/GenBank/DDBJ whole genome shotgun (WGS) entry which is preliminary data.</text>
</comment>
<dbReference type="Proteomes" id="UP000321638">
    <property type="component" value="Unassembled WGS sequence"/>
</dbReference>
<proteinExistence type="predicted"/>
<name>A0A5C8P7N0_9HYPH</name>
<evidence type="ECO:0000313" key="3">
    <source>
        <dbReference type="Proteomes" id="UP000321638"/>
    </source>
</evidence>
<evidence type="ECO:0000256" key="1">
    <source>
        <dbReference type="SAM" id="SignalP"/>
    </source>
</evidence>
<accession>A0A5C8P7N0</accession>
<reference evidence="2 3" key="1">
    <citation type="submission" date="2019-06" db="EMBL/GenBank/DDBJ databases">
        <title>New taxonomy in bacterial strain CC-CFT640, isolated from vineyard.</title>
        <authorList>
            <person name="Lin S.-Y."/>
            <person name="Tsai C.-F."/>
            <person name="Young C.-C."/>
        </authorList>
    </citation>
    <scope>NUCLEOTIDE SEQUENCE [LARGE SCALE GENOMIC DNA]</scope>
    <source>
        <strain evidence="2 3">CC-CFT640</strain>
    </source>
</reference>
<organism evidence="2 3">
    <name type="scientific">Vineibacter terrae</name>
    <dbReference type="NCBI Taxonomy" id="2586908"/>
    <lineage>
        <taxon>Bacteria</taxon>
        <taxon>Pseudomonadati</taxon>
        <taxon>Pseudomonadota</taxon>
        <taxon>Alphaproteobacteria</taxon>
        <taxon>Hyphomicrobiales</taxon>
        <taxon>Vineibacter</taxon>
    </lineage>
</organism>
<feature type="signal peptide" evidence="1">
    <location>
        <begin position="1"/>
        <end position="22"/>
    </location>
</feature>
<dbReference type="Pfam" id="PF11454">
    <property type="entry name" value="DUF3016"/>
    <property type="match status" value="1"/>
</dbReference>
<feature type="chain" id="PRO_5022919670" evidence="1">
    <location>
        <begin position="23"/>
        <end position="169"/>
    </location>
</feature>
<protein>
    <submittedName>
        <fullName evidence="2">DUF3016 domain-containing protein</fullName>
    </submittedName>
</protein>
<evidence type="ECO:0000313" key="2">
    <source>
        <dbReference type="EMBL" id="TXL69441.1"/>
    </source>
</evidence>
<sequence>MRTLRCVCLCLAVAGWSVPAAAQVTVGFDHPEAYTDAALYRDHGGAKAREPAMQGIRQHLELLGQRYLRPGQKLTVEILDVDLAGRFEPWRPLATDVRFMRDVTWPRIKLRYTLQDNGVVRATQTETLVDQAYQGRAGPYLTSDPLRYEKAMLEDWFRARFVDGRPPRH</sequence>